<reference evidence="1" key="1">
    <citation type="submission" date="2021-01" db="EMBL/GenBank/DDBJ databases">
        <title>Complete genome sequence of Clostridiales bacterium R-7.</title>
        <authorList>
            <person name="Mahoney-Kurpe S.C."/>
            <person name="Palevich N."/>
            <person name="Koike S."/>
            <person name="Moon C.D."/>
            <person name="Attwood G.T."/>
        </authorList>
    </citation>
    <scope>NUCLEOTIDE SEQUENCE</scope>
    <source>
        <strain evidence="1">R-7</strain>
    </source>
</reference>
<dbReference type="Proteomes" id="UP000682782">
    <property type="component" value="Chromosome"/>
</dbReference>
<gene>
    <name evidence="1" type="primary">murC</name>
    <name evidence="1" type="ORF">JYE49_04905</name>
</gene>
<sequence>MKAAHIREYPGGRIHMIGIGGSSMSGLAEMLIDQHYQVTGSDRDETYLVHYVREKNAEVHIGHKAENVHGADLVVYTAAIPADNPERKEAERLGIPCIERAELLGQLMEGYKYSVGICGAHGKTTVTSMLSQILLENNMDPSIAIGGRLDAVGGSTRIGHNGIFVAEACEYNRSFLHLSPTVAVVLNIDADHLDCYRDIDEIEETFGKYLALVPENGVAIGNGDDERIRRLFSILKCRTITFGFGKNNDWYPENMTEDERGYASFELFYKGKHAAFVRMGVPGTFNVMNGMAAIATSFYLGLEADKAAETLARFVGAHRRFELTDRIDGVDIYHDYGHNPTEMKNALSIARKNCMGRLWAVMQPHTFSRVRTLFDQYLTCTRAADYTLVTDICAAREPDPGDLNSGMLVDGMRRNGIDAVWTPSFNDTETYLKSHWKPGDLVLTMGCGDINLLNDQIHRHYLEEQGKGTRHDSEKQEDC</sequence>
<evidence type="ECO:0000313" key="2">
    <source>
        <dbReference type="Proteomes" id="UP000682782"/>
    </source>
</evidence>
<organism evidence="1 2">
    <name type="scientific">Aristaeella hokkaidonensis</name>
    <dbReference type="NCBI Taxonomy" id="3046382"/>
    <lineage>
        <taxon>Bacteria</taxon>
        <taxon>Bacillati</taxon>
        <taxon>Bacillota</taxon>
        <taxon>Clostridia</taxon>
        <taxon>Eubacteriales</taxon>
        <taxon>Aristaeellaceae</taxon>
        <taxon>Aristaeella</taxon>
    </lineage>
</organism>
<dbReference type="EMBL" id="CP068393">
    <property type="protein sequence ID" value="QUC68040.1"/>
    <property type="molecule type" value="Genomic_DNA"/>
</dbReference>
<evidence type="ECO:0000313" key="1">
    <source>
        <dbReference type="EMBL" id="QUC68040.1"/>
    </source>
</evidence>
<proteinExistence type="predicted"/>
<keyword evidence="1" id="KW-0436">Ligase</keyword>
<dbReference type="EC" id="6.3.2.8" evidence="1"/>
<accession>A0AC61N4H8</accession>
<keyword evidence="2" id="KW-1185">Reference proteome</keyword>
<protein>
    <submittedName>
        <fullName evidence="1">UDP-N-acetylmuramate--L-alanine ligase</fullName>
        <ecNumber evidence="1">6.3.2.8</ecNumber>
    </submittedName>
</protein>
<name>A0AC61N4H8_9FIRM</name>